<gene>
    <name evidence="2" type="ORF">V1478_016443</name>
</gene>
<comment type="caution">
    <text evidence="2">The sequence shown here is derived from an EMBL/GenBank/DDBJ whole genome shotgun (WGS) entry which is preliminary data.</text>
</comment>
<accession>A0ABD2A0F2</accession>
<feature type="region of interest" description="Disordered" evidence="1">
    <location>
        <begin position="51"/>
        <end position="74"/>
    </location>
</feature>
<feature type="compositionally biased region" description="Basic residues" evidence="1">
    <location>
        <begin position="61"/>
        <end position="74"/>
    </location>
</feature>
<proteinExistence type="predicted"/>
<dbReference type="EMBL" id="JAUDFV010000157">
    <property type="protein sequence ID" value="KAL2713886.1"/>
    <property type="molecule type" value="Genomic_DNA"/>
</dbReference>
<organism evidence="2 3">
    <name type="scientific">Vespula squamosa</name>
    <name type="common">Southern yellow jacket</name>
    <name type="synonym">Wasp</name>
    <dbReference type="NCBI Taxonomy" id="30214"/>
    <lineage>
        <taxon>Eukaryota</taxon>
        <taxon>Metazoa</taxon>
        <taxon>Ecdysozoa</taxon>
        <taxon>Arthropoda</taxon>
        <taxon>Hexapoda</taxon>
        <taxon>Insecta</taxon>
        <taxon>Pterygota</taxon>
        <taxon>Neoptera</taxon>
        <taxon>Endopterygota</taxon>
        <taxon>Hymenoptera</taxon>
        <taxon>Apocrita</taxon>
        <taxon>Aculeata</taxon>
        <taxon>Vespoidea</taxon>
        <taxon>Vespidae</taxon>
        <taxon>Vespinae</taxon>
        <taxon>Vespula</taxon>
    </lineage>
</organism>
<sequence>MEIGISRDDAADSRFMPVLLSSRAVGVTRSDSILGYKFHALFRTCRNAPPVNGSDPLEKKGKCKKKINRKKSRF</sequence>
<dbReference type="Proteomes" id="UP001607302">
    <property type="component" value="Unassembled WGS sequence"/>
</dbReference>
<evidence type="ECO:0000313" key="2">
    <source>
        <dbReference type="EMBL" id="KAL2713886.1"/>
    </source>
</evidence>
<evidence type="ECO:0000313" key="3">
    <source>
        <dbReference type="Proteomes" id="UP001607302"/>
    </source>
</evidence>
<evidence type="ECO:0000256" key="1">
    <source>
        <dbReference type="SAM" id="MobiDB-lite"/>
    </source>
</evidence>
<name>A0ABD2A0F2_VESSQ</name>
<keyword evidence="3" id="KW-1185">Reference proteome</keyword>
<dbReference type="AlphaFoldDB" id="A0ABD2A0F2"/>
<protein>
    <submittedName>
        <fullName evidence="2">Uncharacterized protein</fullName>
    </submittedName>
</protein>
<reference evidence="2 3" key="1">
    <citation type="journal article" date="2024" name="Ann. Entomol. Soc. Am.">
        <title>Genomic analyses of the southern and eastern yellowjacket wasps (Hymenoptera: Vespidae) reveal evolutionary signatures of social life.</title>
        <authorList>
            <person name="Catto M.A."/>
            <person name="Caine P.B."/>
            <person name="Orr S.E."/>
            <person name="Hunt B.G."/>
            <person name="Goodisman M.A.D."/>
        </authorList>
    </citation>
    <scope>NUCLEOTIDE SEQUENCE [LARGE SCALE GENOMIC DNA]</scope>
    <source>
        <strain evidence="2">233</strain>
        <tissue evidence="2">Head and thorax</tissue>
    </source>
</reference>